<keyword evidence="1" id="KW-0175">Coiled coil</keyword>
<feature type="compositionally biased region" description="Polar residues" evidence="2">
    <location>
        <begin position="364"/>
        <end position="379"/>
    </location>
</feature>
<gene>
    <name evidence="3" type="ORF">MSAN_00972900</name>
</gene>
<reference evidence="3" key="1">
    <citation type="submission" date="2020-05" db="EMBL/GenBank/DDBJ databases">
        <title>Mycena genomes resolve the evolution of fungal bioluminescence.</title>
        <authorList>
            <person name="Tsai I.J."/>
        </authorList>
    </citation>
    <scope>NUCLEOTIDE SEQUENCE</scope>
    <source>
        <strain evidence="3">160909Yilan</strain>
    </source>
</reference>
<evidence type="ECO:0000256" key="1">
    <source>
        <dbReference type="SAM" id="Coils"/>
    </source>
</evidence>
<feature type="region of interest" description="Disordered" evidence="2">
    <location>
        <begin position="364"/>
        <end position="390"/>
    </location>
</feature>
<evidence type="ECO:0000256" key="2">
    <source>
        <dbReference type="SAM" id="MobiDB-lite"/>
    </source>
</evidence>
<dbReference type="OrthoDB" id="3007721at2759"/>
<keyword evidence="4" id="KW-1185">Reference proteome</keyword>
<evidence type="ECO:0000313" key="3">
    <source>
        <dbReference type="EMBL" id="KAF7367132.1"/>
    </source>
</evidence>
<accession>A0A8H6YY68</accession>
<feature type="coiled-coil region" evidence="1">
    <location>
        <begin position="1157"/>
        <end position="1184"/>
    </location>
</feature>
<organism evidence="3 4">
    <name type="scientific">Mycena sanguinolenta</name>
    <dbReference type="NCBI Taxonomy" id="230812"/>
    <lineage>
        <taxon>Eukaryota</taxon>
        <taxon>Fungi</taxon>
        <taxon>Dikarya</taxon>
        <taxon>Basidiomycota</taxon>
        <taxon>Agaricomycotina</taxon>
        <taxon>Agaricomycetes</taxon>
        <taxon>Agaricomycetidae</taxon>
        <taxon>Agaricales</taxon>
        <taxon>Marasmiineae</taxon>
        <taxon>Mycenaceae</taxon>
        <taxon>Mycena</taxon>
    </lineage>
</organism>
<protein>
    <submittedName>
        <fullName evidence="3">Uncharacterized protein</fullName>
    </submittedName>
</protein>
<evidence type="ECO:0000313" key="4">
    <source>
        <dbReference type="Proteomes" id="UP000623467"/>
    </source>
</evidence>
<name>A0A8H6YY68_9AGAR</name>
<dbReference type="Proteomes" id="UP000623467">
    <property type="component" value="Unassembled WGS sequence"/>
</dbReference>
<feature type="region of interest" description="Disordered" evidence="2">
    <location>
        <begin position="1004"/>
        <end position="1056"/>
    </location>
</feature>
<dbReference type="AlphaFoldDB" id="A0A8H6YY68"/>
<sequence length="1187" mass="135288">MKAAADNEGVQQIGKAILNGVPALMNVLETMSKAHPFAQLAFQPFKWAYDQEMKRRDNETTSRLSLFESIKNVMLISIEMKDIVASDDQQQDPQGNQIPSRLAEIGGQMKDDIYRCYAALDAMQKQSLFIRFCHAAAWNERLQGFKDSFKNRQDGLMVALSLYTARNVHEIVEPKIVIKGPIVVTTSRDREIEAFYRARGGEEEVFKDDEKCRELLKLQNELTGTHNIQIIRSGGNKQCQSGVDAVDTKNTSQSKENLGDREAISQLRKERKNDVATVIRENMQSFQNYWNLTLNRLSDDINQNTHREVDRMIDRVIGKWPSRIKDEIIRDVWVEQAWHGNAKTRTLTLALCDYLVERVEGTTKSSVNNGGRTLSSTPSGPADDPNLQDSNTAIGFPLPDPWVVDYLGPKRLRYLQQALDPDASGLSTINEVNSFTQSCPPGWSVPRWISYWAVGWQIFSTRYCLEIDRIFTQMMLIRKQVGISMAGNKGYINDYILRTWPLVYTLTSGLERFDGSDWLAAQFQDYIDGEEIKLRSKLRLINYRIDSMEMVNELLGGNRIEHSIFMLLGVIMRHHLNKMHLSLSRELDEAELVDDTNAILYVVDVAWYRYNGLVETYRHQQVADMDRNFEWFSCGLFRKYHEWKDWSNDEYYKSNEVFVHSGGNEITKVKEEELKNTILTTSEAVAPHNSTPTHIQRCRICKMPCNIGTWFGFHCNLKEPEVPRSGMVRINLKVSKATDQTNLTIGGEGTEPGNINLAAVEGLLVPAPGVQELGGAFNFKQMYSNGKYTYRGVFDGKHEIISGTFKSPAGEGSFFLKKTPRADTMCYRPLHVKLTPAELWSFLRNTVLRQKPSSVYLSTRFKMIRRTLELFSSTGKLSLREEDGEFSWLQQQFTVDGWMEILKLGNWYNRVGDLQPNLWCNLCGEVIRRTRVTCMDCQQSGNLTVNFHNPENCITTSRLVRDGLSVPHDRTHTLIKTRDIVLHNDFPTHQRRAKLRATMAASVFPTIPPRGTPTLVSTSAPEESFAPSGPSNQSNDADGPPAIQDSSAGEDTGENDSKPTVMNCFICEKPVSTPCWYCIDCKENEAFICLSCETEIDNLFPWDFQKRYREEMKTPDKHNVFHLLIRFDNSVPTVWSDNAAVPNIEERHLHSVQQGLLARMDEDKAQLEARLAKIEAHLQAIMATLDV</sequence>
<dbReference type="EMBL" id="JACAZH010000006">
    <property type="protein sequence ID" value="KAF7367132.1"/>
    <property type="molecule type" value="Genomic_DNA"/>
</dbReference>
<comment type="caution">
    <text evidence="3">The sequence shown here is derived from an EMBL/GenBank/DDBJ whole genome shotgun (WGS) entry which is preliminary data.</text>
</comment>
<proteinExistence type="predicted"/>